<keyword evidence="6" id="KW-1185">Reference proteome</keyword>
<organism evidence="5 6">
    <name type="scientific">Luoshenia tenuis</name>
    <dbReference type="NCBI Taxonomy" id="2763654"/>
    <lineage>
        <taxon>Bacteria</taxon>
        <taxon>Bacillati</taxon>
        <taxon>Bacillota</taxon>
        <taxon>Clostridia</taxon>
        <taxon>Christensenellales</taxon>
        <taxon>Christensenellaceae</taxon>
        <taxon>Luoshenia</taxon>
    </lineage>
</organism>
<dbReference type="SUPFAM" id="SSF46548">
    <property type="entry name" value="alpha-helical ferredoxin"/>
    <property type="match status" value="1"/>
</dbReference>
<evidence type="ECO:0000256" key="1">
    <source>
        <dbReference type="ARBA" id="ARBA00022723"/>
    </source>
</evidence>
<dbReference type="PANTHER" id="PTHR43312:SF2">
    <property type="entry name" value="OXIDOREDUCTASE"/>
    <property type="match status" value="1"/>
</dbReference>
<dbReference type="PROSITE" id="PS51379">
    <property type="entry name" value="4FE4S_FER_2"/>
    <property type="match status" value="1"/>
</dbReference>
<evidence type="ECO:0000256" key="3">
    <source>
        <dbReference type="ARBA" id="ARBA00023014"/>
    </source>
</evidence>
<dbReference type="Pfam" id="PF00248">
    <property type="entry name" value="Aldo_ket_red"/>
    <property type="match status" value="1"/>
</dbReference>
<evidence type="ECO:0000256" key="2">
    <source>
        <dbReference type="ARBA" id="ARBA00023004"/>
    </source>
</evidence>
<dbReference type="RefSeq" id="WP_249285626.1">
    <property type="nucleotide sequence ID" value="NZ_JACRSO010000004.1"/>
</dbReference>
<dbReference type="Proteomes" id="UP000654279">
    <property type="component" value="Unassembled WGS sequence"/>
</dbReference>
<keyword evidence="3" id="KW-0411">Iron-sulfur</keyword>
<dbReference type="EMBL" id="JACRSO010000004">
    <property type="protein sequence ID" value="MBC8529816.1"/>
    <property type="molecule type" value="Genomic_DNA"/>
</dbReference>
<name>A0A926D1M6_9FIRM</name>
<dbReference type="InterPro" id="IPR036812">
    <property type="entry name" value="NAD(P)_OxRdtase_dom_sf"/>
</dbReference>
<dbReference type="InterPro" id="IPR017900">
    <property type="entry name" value="4Fe4S_Fe_S_CS"/>
</dbReference>
<dbReference type="Gene3D" id="3.20.20.100">
    <property type="entry name" value="NADP-dependent oxidoreductase domain"/>
    <property type="match status" value="1"/>
</dbReference>
<dbReference type="GO" id="GO:0051536">
    <property type="term" value="F:iron-sulfur cluster binding"/>
    <property type="evidence" value="ECO:0007669"/>
    <property type="project" value="UniProtKB-KW"/>
</dbReference>
<accession>A0A926D1M6</accession>
<evidence type="ECO:0000313" key="5">
    <source>
        <dbReference type="EMBL" id="MBC8529816.1"/>
    </source>
</evidence>
<sequence>MGYLGEQIPKLGFGLMRLPMLGEDVDIGQTKEMVDRFLNAGFTYFDTAFGYIGGKSELAIGEALVKRYPRESYQLATKLPAWADAKNAQEAKDMLTTSLKRTGAGYFDFYLLHNLGAGRTRFFDEYGIWDYVQEQKAKGVLKHVGFSFHDKAEVLEEILQAHPEMEFVQLQINYADWESDAIQSRACYEVARKYDKPVIIMEPVKGGLLAQPPEPVQKVLKAADPKASCASWALRFAASLPGLITVLSGMSGLSQMDDNLRTFAGFKPLDGADAKVVEQARKTLEAIPAIPCTNCRYCVKGCPMEINIPGVFKAANSLSVYGNLESAKGNYGFETREGNKASACIACGQCESVCPQHIEIIEALRTAVENFE</sequence>
<evidence type="ECO:0000313" key="6">
    <source>
        <dbReference type="Proteomes" id="UP000654279"/>
    </source>
</evidence>
<gene>
    <name evidence="5" type="ORF">H8699_10295</name>
</gene>
<proteinExistence type="predicted"/>
<dbReference type="GO" id="GO:0046872">
    <property type="term" value="F:metal ion binding"/>
    <property type="evidence" value="ECO:0007669"/>
    <property type="project" value="UniProtKB-KW"/>
</dbReference>
<comment type="caution">
    <text evidence="5">The sequence shown here is derived from an EMBL/GenBank/DDBJ whole genome shotgun (WGS) entry which is preliminary data.</text>
</comment>
<dbReference type="Pfam" id="PF13187">
    <property type="entry name" value="Fer4_9"/>
    <property type="match status" value="1"/>
</dbReference>
<dbReference type="PROSITE" id="PS00198">
    <property type="entry name" value="4FE4S_FER_1"/>
    <property type="match status" value="1"/>
</dbReference>
<keyword evidence="1" id="KW-0479">Metal-binding</keyword>
<dbReference type="SUPFAM" id="SSF51430">
    <property type="entry name" value="NAD(P)-linked oxidoreductase"/>
    <property type="match status" value="1"/>
</dbReference>
<dbReference type="Gene3D" id="1.10.1060.10">
    <property type="entry name" value="Alpha-helical ferredoxin"/>
    <property type="match status" value="1"/>
</dbReference>
<dbReference type="CDD" id="cd19096">
    <property type="entry name" value="AKR_Fe-S_oxidoreductase"/>
    <property type="match status" value="1"/>
</dbReference>
<dbReference type="PANTHER" id="PTHR43312">
    <property type="entry name" value="D-THREO-ALDOSE 1-DEHYDROGENASE"/>
    <property type="match status" value="1"/>
</dbReference>
<dbReference type="InterPro" id="IPR023210">
    <property type="entry name" value="NADP_OxRdtase_dom"/>
</dbReference>
<keyword evidence="2" id="KW-0408">Iron</keyword>
<dbReference type="InterPro" id="IPR009051">
    <property type="entry name" value="Helical_ferredxn"/>
</dbReference>
<evidence type="ECO:0000259" key="4">
    <source>
        <dbReference type="PROSITE" id="PS51379"/>
    </source>
</evidence>
<dbReference type="InterPro" id="IPR017896">
    <property type="entry name" value="4Fe4S_Fe-S-bd"/>
</dbReference>
<dbReference type="AlphaFoldDB" id="A0A926D1M6"/>
<protein>
    <submittedName>
        <fullName evidence="5">Aldo/keto reductase</fullName>
    </submittedName>
</protein>
<feature type="domain" description="4Fe-4S ferredoxin-type" evidence="4">
    <location>
        <begin position="334"/>
        <end position="363"/>
    </location>
</feature>
<reference evidence="5" key="1">
    <citation type="submission" date="2020-08" db="EMBL/GenBank/DDBJ databases">
        <title>Genome public.</title>
        <authorList>
            <person name="Liu C."/>
            <person name="Sun Q."/>
        </authorList>
    </citation>
    <scope>NUCLEOTIDE SEQUENCE</scope>
    <source>
        <strain evidence="5">NSJ-44</strain>
    </source>
</reference>
<dbReference type="InterPro" id="IPR053135">
    <property type="entry name" value="AKR2_Oxidoreductase"/>
</dbReference>